<dbReference type="EMBL" id="ML209071">
    <property type="protein sequence ID" value="TFK59134.1"/>
    <property type="molecule type" value="Genomic_DNA"/>
</dbReference>
<name>A0ACD3A1E7_9AGAR</name>
<evidence type="ECO:0000313" key="2">
    <source>
        <dbReference type="Proteomes" id="UP000308600"/>
    </source>
</evidence>
<protein>
    <submittedName>
        <fullName evidence="1">Uncharacterized protein</fullName>
    </submittedName>
</protein>
<sequence>MQKSCLSKCGECNTCTAYQKWHQGYLKTTDEILLKSNVHRCRSNINKDGTKNKGKNYVGCTDNKWGKCKARFPRPLFESTKVDNDTGTIFLKKLEPWLNTFTPVLSYLFRCNTDVTSLKSGTALKAVTLYVSNYITKSALKTHVIFDTIRGTFDKHIAVVNATDKTQEAKARELMVKIVNGLTAKMELGSPMVCMYLLGHPDHYTDHNFATCHWKPYVNEIFALSHVHDYIHRPAELNDWDLYTFVSRCQRVKVSTDGDCIEGSDNEETYEVSKPATKSATKGLYHFKDGHPMAKTHKLSVCQQNKALIPNFVGGTIPRADRGDYEYYCATMLTLFKPWRSGDDLKDEVDTWNEAFKSFDFSDFQNGIMKNFQIKYECLDAHDDYSAQMKLGGENLPN</sequence>
<proteinExistence type="predicted"/>
<accession>A0ACD3A1E7</accession>
<dbReference type="Proteomes" id="UP000308600">
    <property type="component" value="Unassembled WGS sequence"/>
</dbReference>
<keyword evidence="2" id="KW-1185">Reference proteome</keyword>
<reference evidence="1 2" key="1">
    <citation type="journal article" date="2019" name="Nat. Ecol. Evol.">
        <title>Megaphylogeny resolves global patterns of mushroom evolution.</title>
        <authorList>
            <person name="Varga T."/>
            <person name="Krizsan K."/>
            <person name="Foldi C."/>
            <person name="Dima B."/>
            <person name="Sanchez-Garcia M."/>
            <person name="Sanchez-Ramirez S."/>
            <person name="Szollosi G.J."/>
            <person name="Szarkandi J.G."/>
            <person name="Papp V."/>
            <person name="Albert L."/>
            <person name="Andreopoulos W."/>
            <person name="Angelini C."/>
            <person name="Antonin V."/>
            <person name="Barry K.W."/>
            <person name="Bougher N.L."/>
            <person name="Buchanan P."/>
            <person name="Buyck B."/>
            <person name="Bense V."/>
            <person name="Catcheside P."/>
            <person name="Chovatia M."/>
            <person name="Cooper J."/>
            <person name="Damon W."/>
            <person name="Desjardin D."/>
            <person name="Finy P."/>
            <person name="Geml J."/>
            <person name="Haridas S."/>
            <person name="Hughes K."/>
            <person name="Justo A."/>
            <person name="Karasinski D."/>
            <person name="Kautmanova I."/>
            <person name="Kiss B."/>
            <person name="Kocsube S."/>
            <person name="Kotiranta H."/>
            <person name="LaButti K.M."/>
            <person name="Lechner B.E."/>
            <person name="Liimatainen K."/>
            <person name="Lipzen A."/>
            <person name="Lukacs Z."/>
            <person name="Mihaltcheva S."/>
            <person name="Morgado L.N."/>
            <person name="Niskanen T."/>
            <person name="Noordeloos M.E."/>
            <person name="Ohm R.A."/>
            <person name="Ortiz-Santana B."/>
            <person name="Ovrebo C."/>
            <person name="Racz N."/>
            <person name="Riley R."/>
            <person name="Savchenko A."/>
            <person name="Shiryaev A."/>
            <person name="Soop K."/>
            <person name="Spirin V."/>
            <person name="Szebenyi C."/>
            <person name="Tomsovsky M."/>
            <person name="Tulloss R.E."/>
            <person name="Uehling J."/>
            <person name="Grigoriev I.V."/>
            <person name="Vagvolgyi C."/>
            <person name="Papp T."/>
            <person name="Martin F.M."/>
            <person name="Miettinen O."/>
            <person name="Hibbett D.S."/>
            <person name="Nagy L.G."/>
        </authorList>
    </citation>
    <scope>NUCLEOTIDE SEQUENCE [LARGE SCALE GENOMIC DNA]</scope>
    <source>
        <strain evidence="1 2">NL-1719</strain>
    </source>
</reference>
<organism evidence="1 2">
    <name type="scientific">Pluteus cervinus</name>
    <dbReference type="NCBI Taxonomy" id="181527"/>
    <lineage>
        <taxon>Eukaryota</taxon>
        <taxon>Fungi</taxon>
        <taxon>Dikarya</taxon>
        <taxon>Basidiomycota</taxon>
        <taxon>Agaricomycotina</taxon>
        <taxon>Agaricomycetes</taxon>
        <taxon>Agaricomycetidae</taxon>
        <taxon>Agaricales</taxon>
        <taxon>Pluteineae</taxon>
        <taxon>Pluteaceae</taxon>
        <taxon>Pluteus</taxon>
    </lineage>
</organism>
<feature type="non-terminal residue" evidence="1">
    <location>
        <position position="398"/>
    </location>
</feature>
<evidence type="ECO:0000313" key="1">
    <source>
        <dbReference type="EMBL" id="TFK59134.1"/>
    </source>
</evidence>
<gene>
    <name evidence="1" type="ORF">BDN72DRAFT_781161</name>
</gene>